<dbReference type="EMBL" id="JACSDI010000004">
    <property type="protein sequence ID" value="MCG9964065.1"/>
    <property type="molecule type" value="Genomic_DNA"/>
</dbReference>
<feature type="region of interest" description="Disordered" evidence="1">
    <location>
        <begin position="51"/>
        <end position="70"/>
    </location>
</feature>
<evidence type="ECO:0000313" key="3">
    <source>
        <dbReference type="Proteomes" id="UP000829384"/>
    </source>
</evidence>
<keyword evidence="3" id="KW-1185">Reference proteome</keyword>
<reference evidence="2 3" key="1">
    <citation type="submission" date="2020-08" db="EMBL/GenBank/DDBJ databases">
        <title>Whole genome sequence of Shewanella sp strain PS-2.</title>
        <authorList>
            <person name="Das S.K."/>
        </authorList>
    </citation>
    <scope>NUCLEOTIDE SEQUENCE [LARGE SCALE GENOMIC DNA]</scope>
    <source>
        <strain evidence="2 3">PS-2</strain>
    </source>
</reference>
<comment type="caution">
    <text evidence="2">The sequence shown here is derived from an EMBL/GenBank/DDBJ whole genome shotgun (WGS) entry which is preliminary data.</text>
</comment>
<feature type="region of interest" description="Disordered" evidence="1">
    <location>
        <begin position="152"/>
        <end position="173"/>
    </location>
</feature>
<dbReference type="RefSeq" id="WP_240130735.1">
    <property type="nucleotide sequence ID" value="NZ_JACSDI010000004.1"/>
</dbReference>
<gene>
    <name evidence="2" type="ORF">H9J30_09090</name>
</gene>
<name>A0ABS9QWH0_9GAMM</name>
<accession>A0ABS9QWH0</accession>
<proteinExistence type="predicted"/>
<sequence>MKVIVVFILIAIGVFLFVRAQRLAREEQAAMMAKKSAENAVDMTTSPQAIEPKQGVDIPSKTDTSIDTKSHEAELMPRQAETKLGRVEMAEDIIDVDVPAETNEQSVIILAGASKETLKADEVTTPVSMQADILAPSAAVVKLESAASSAKVEVNRSSLADGEKQDSAKSVPQLVTPGPWANVTLQRAVEEYQGAETELTRYNALLNVIAECYKQRKSTEYVQYGAALATLFLELFHRASATKPKETELKTTGFLQLATLLNDTQAFDQAIELCKEAIALGLTDGTVTGFEGRISRIEKAQAKAETA</sequence>
<organism evidence="2 3">
    <name type="scientific">Shewanella cutis</name>
    <dbReference type="NCBI Taxonomy" id="2766780"/>
    <lineage>
        <taxon>Bacteria</taxon>
        <taxon>Pseudomonadati</taxon>
        <taxon>Pseudomonadota</taxon>
        <taxon>Gammaproteobacteria</taxon>
        <taxon>Alteromonadales</taxon>
        <taxon>Shewanellaceae</taxon>
        <taxon>Shewanella</taxon>
    </lineage>
</organism>
<evidence type="ECO:0000313" key="2">
    <source>
        <dbReference type="EMBL" id="MCG9964065.1"/>
    </source>
</evidence>
<protein>
    <submittedName>
        <fullName evidence="2">Uncharacterized protein</fullName>
    </submittedName>
</protein>
<dbReference type="Proteomes" id="UP000829384">
    <property type="component" value="Unassembled WGS sequence"/>
</dbReference>
<evidence type="ECO:0000256" key="1">
    <source>
        <dbReference type="SAM" id="MobiDB-lite"/>
    </source>
</evidence>